<accession>A0ABW0XL40</accession>
<dbReference type="RefSeq" id="WP_381205221.1">
    <property type="nucleotide sequence ID" value="NZ_JBHSPC010000012.1"/>
</dbReference>
<reference evidence="2" key="1">
    <citation type="journal article" date="2019" name="Int. J. Syst. Evol. Microbiol.">
        <title>The Global Catalogue of Microorganisms (GCM) 10K type strain sequencing project: providing services to taxonomists for standard genome sequencing and annotation.</title>
        <authorList>
            <consortium name="The Broad Institute Genomics Platform"/>
            <consortium name="The Broad Institute Genome Sequencing Center for Infectious Disease"/>
            <person name="Wu L."/>
            <person name="Ma J."/>
        </authorList>
    </citation>
    <scope>NUCLEOTIDE SEQUENCE [LARGE SCALE GENOMIC DNA]</scope>
    <source>
        <strain evidence="2">JCM 13852</strain>
    </source>
</reference>
<dbReference type="EMBL" id="JBHSPC010000012">
    <property type="protein sequence ID" value="MFC5669241.1"/>
    <property type="molecule type" value="Genomic_DNA"/>
</dbReference>
<keyword evidence="2" id="KW-1185">Reference proteome</keyword>
<evidence type="ECO:0000313" key="2">
    <source>
        <dbReference type="Proteomes" id="UP001596183"/>
    </source>
</evidence>
<dbReference type="Gene3D" id="3.40.50.1820">
    <property type="entry name" value="alpha/beta hydrolase"/>
    <property type="match status" value="1"/>
</dbReference>
<organism evidence="1 2">
    <name type="scientific">Streptomyces incanus</name>
    <dbReference type="NCBI Taxonomy" id="887453"/>
    <lineage>
        <taxon>Bacteria</taxon>
        <taxon>Bacillati</taxon>
        <taxon>Actinomycetota</taxon>
        <taxon>Actinomycetes</taxon>
        <taxon>Kitasatosporales</taxon>
        <taxon>Streptomycetaceae</taxon>
        <taxon>Streptomyces</taxon>
    </lineage>
</organism>
<name>A0ABW0XL40_9ACTN</name>
<sequence>MIAARYAPGHQDEVKGLVLLDAASPTAGADLKNRIPESATGPAGELRVQSLAVFEGQNPERLVFADGEVRAAGDLPVRVIQHGQQYLGAVPEYGPGLEEDWTKGQKAWLAPSGTSEPSTARNSGHSIYVDEPETAVEAIEDATARAAG</sequence>
<gene>
    <name evidence="1" type="ORF">ACFP2V_03640</name>
</gene>
<comment type="caution">
    <text evidence="1">The sequence shown here is derived from an EMBL/GenBank/DDBJ whole genome shotgun (WGS) entry which is preliminary data.</text>
</comment>
<dbReference type="Proteomes" id="UP001596183">
    <property type="component" value="Unassembled WGS sequence"/>
</dbReference>
<proteinExistence type="predicted"/>
<evidence type="ECO:0000313" key="1">
    <source>
        <dbReference type="EMBL" id="MFC5669241.1"/>
    </source>
</evidence>
<dbReference type="InterPro" id="IPR029058">
    <property type="entry name" value="AB_hydrolase_fold"/>
</dbReference>
<protein>
    <submittedName>
        <fullName evidence="1">Uncharacterized protein</fullName>
    </submittedName>
</protein>